<dbReference type="PANTHER" id="PTHR48411:SF1">
    <property type="entry name" value="OS01G0948300 PROTEIN"/>
    <property type="match status" value="1"/>
</dbReference>
<organism evidence="2 3">
    <name type="scientific">Kalanchoe fedtschenkoi</name>
    <name type="common">Lavender scallops</name>
    <name type="synonym">South American air plant</name>
    <dbReference type="NCBI Taxonomy" id="63787"/>
    <lineage>
        <taxon>Eukaryota</taxon>
        <taxon>Viridiplantae</taxon>
        <taxon>Streptophyta</taxon>
        <taxon>Embryophyta</taxon>
        <taxon>Tracheophyta</taxon>
        <taxon>Spermatophyta</taxon>
        <taxon>Magnoliopsida</taxon>
        <taxon>eudicotyledons</taxon>
        <taxon>Gunneridae</taxon>
        <taxon>Pentapetalae</taxon>
        <taxon>Saxifragales</taxon>
        <taxon>Crassulaceae</taxon>
        <taxon>Kalanchoe</taxon>
    </lineage>
</organism>
<dbReference type="SMART" id="SM00516">
    <property type="entry name" value="SEC14"/>
    <property type="match status" value="1"/>
</dbReference>
<dbReference type="Proteomes" id="UP000594263">
    <property type="component" value="Unplaced"/>
</dbReference>
<dbReference type="InterPro" id="IPR001251">
    <property type="entry name" value="CRAL-TRIO_dom"/>
</dbReference>
<dbReference type="AlphaFoldDB" id="A0A7N0UTD7"/>
<protein>
    <recommendedName>
        <fullName evidence="1">CRAL-TRIO domain-containing protein</fullName>
    </recommendedName>
</protein>
<accession>A0A7N0UTD7</accession>
<dbReference type="Gene3D" id="3.40.525.10">
    <property type="entry name" value="CRAL-TRIO lipid binding domain"/>
    <property type="match status" value="1"/>
</dbReference>
<keyword evidence="3" id="KW-1185">Reference proteome</keyword>
<name>A0A7N0UTD7_KALFE</name>
<feature type="domain" description="CRAL-TRIO" evidence="1">
    <location>
        <begin position="8"/>
        <end position="159"/>
    </location>
</feature>
<dbReference type="EnsemblPlants" id="Kaladp0084s0033.1.v1.1">
    <property type="protein sequence ID" value="Kaladp0084s0033.1.v1.1"/>
    <property type="gene ID" value="Kaladp0084s0033.v1.1"/>
</dbReference>
<evidence type="ECO:0000313" key="2">
    <source>
        <dbReference type="EnsemblPlants" id="Kaladp0084s0033.1.v1.1"/>
    </source>
</evidence>
<sequence length="197" mass="22051">MNTFTSQSAPNRRVFKIQGTDKQGRPLLQIIAAAFLARSVSADALKKYLEAEIYPRLETKQFSVLYVNTGVERGENFPGISALRSILDAVPAGIKANIAAVYFLHPGLNSRLFLAAFGRLILGSEVYGKIKYLSRLDRAWEHVRRKGIELPEFVVEHDEDLDSISMVDYGLESDHRRVHAGPSMDSSLSMYSMRCIS</sequence>
<proteinExistence type="predicted"/>
<dbReference type="Gramene" id="Kaladp0084s0033.1.v1.1">
    <property type="protein sequence ID" value="Kaladp0084s0033.1.v1.1"/>
    <property type="gene ID" value="Kaladp0084s0033.v1.1"/>
</dbReference>
<dbReference type="Pfam" id="PF13716">
    <property type="entry name" value="CRAL_TRIO_2"/>
    <property type="match status" value="1"/>
</dbReference>
<dbReference type="PANTHER" id="PTHR48411">
    <property type="entry name" value="OS01G0948300 PROTEIN"/>
    <property type="match status" value="1"/>
</dbReference>
<evidence type="ECO:0000313" key="3">
    <source>
        <dbReference type="Proteomes" id="UP000594263"/>
    </source>
</evidence>
<evidence type="ECO:0000259" key="1">
    <source>
        <dbReference type="SMART" id="SM00516"/>
    </source>
</evidence>
<dbReference type="InterPro" id="IPR036865">
    <property type="entry name" value="CRAL-TRIO_dom_sf"/>
</dbReference>
<dbReference type="OMA" id="CTHISLS"/>
<reference evidence="2" key="1">
    <citation type="submission" date="2021-01" db="UniProtKB">
        <authorList>
            <consortium name="EnsemblPlants"/>
        </authorList>
    </citation>
    <scope>IDENTIFICATION</scope>
</reference>